<proteinExistence type="predicted"/>
<feature type="domain" description="HTH myb-type" evidence="9">
    <location>
        <begin position="154"/>
        <end position="204"/>
    </location>
</feature>
<accession>A0A8B7MU76</accession>
<evidence type="ECO:0000259" key="8">
    <source>
        <dbReference type="PROSITE" id="PS50090"/>
    </source>
</evidence>
<feature type="domain" description="Myb-like" evidence="8">
    <location>
        <begin position="98"/>
        <end position="149"/>
    </location>
</feature>
<dbReference type="InterPro" id="IPR050560">
    <property type="entry name" value="MYB_TF"/>
</dbReference>
<dbReference type="SMART" id="SM00717">
    <property type="entry name" value="SANT"/>
    <property type="match status" value="3"/>
</dbReference>
<evidence type="ECO:0000313" key="11">
    <source>
        <dbReference type="RefSeq" id="XP_017698696.2"/>
    </source>
</evidence>
<dbReference type="GO" id="GO:0000981">
    <property type="term" value="F:DNA-binding transcription factor activity, RNA polymerase II-specific"/>
    <property type="evidence" value="ECO:0007669"/>
    <property type="project" value="TreeGrafter"/>
</dbReference>
<keyword evidence="4" id="KW-0238">DNA-binding</keyword>
<keyword evidence="10" id="KW-1185">Reference proteome</keyword>
<feature type="region of interest" description="Disordered" evidence="7">
    <location>
        <begin position="35"/>
        <end position="54"/>
    </location>
</feature>
<dbReference type="FunFam" id="1.10.10.60:FF:000016">
    <property type="entry name" value="Transcriptional activator Myb isoform A"/>
    <property type="match status" value="1"/>
</dbReference>
<dbReference type="InterPro" id="IPR001005">
    <property type="entry name" value="SANT/Myb"/>
</dbReference>
<protein>
    <submittedName>
        <fullName evidence="11">Transcriptional activator Myb-like isoform X1</fullName>
    </submittedName>
</protein>
<evidence type="ECO:0000256" key="2">
    <source>
        <dbReference type="ARBA" id="ARBA00022737"/>
    </source>
</evidence>
<feature type="compositionally biased region" description="Basic and acidic residues" evidence="7">
    <location>
        <begin position="1"/>
        <end position="16"/>
    </location>
</feature>
<dbReference type="GeneID" id="103708649"/>
<dbReference type="SUPFAM" id="SSF46689">
    <property type="entry name" value="Homeodomain-like"/>
    <property type="match status" value="2"/>
</dbReference>
<dbReference type="PANTHER" id="PTHR45614:SF232">
    <property type="entry name" value="TRANSCRIPTION FACTOR MYB3R-2"/>
    <property type="match status" value="1"/>
</dbReference>
<evidence type="ECO:0000256" key="6">
    <source>
        <dbReference type="ARBA" id="ARBA00023242"/>
    </source>
</evidence>
<evidence type="ECO:0000256" key="7">
    <source>
        <dbReference type="SAM" id="MobiDB-lite"/>
    </source>
</evidence>
<dbReference type="KEGG" id="pda:103708649"/>
<dbReference type="PANTHER" id="PTHR45614">
    <property type="entry name" value="MYB PROTEIN-RELATED"/>
    <property type="match status" value="1"/>
</dbReference>
<feature type="region of interest" description="Disordered" evidence="7">
    <location>
        <begin position="1"/>
        <end position="28"/>
    </location>
</feature>
<keyword evidence="5" id="KW-0804">Transcription</keyword>
<dbReference type="CDD" id="cd00167">
    <property type="entry name" value="SANT"/>
    <property type="match status" value="3"/>
</dbReference>
<dbReference type="OrthoDB" id="2143914at2759"/>
<evidence type="ECO:0000256" key="5">
    <source>
        <dbReference type="ARBA" id="ARBA00023163"/>
    </source>
</evidence>
<feature type="domain" description="Myb-like" evidence="8">
    <location>
        <begin position="150"/>
        <end position="200"/>
    </location>
</feature>
<dbReference type="Pfam" id="PF00249">
    <property type="entry name" value="Myb_DNA-binding"/>
    <property type="match status" value="3"/>
</dbReference>
<dbReference type="Gene3D" id="1.10.10.60">
    <property type="entry name" value="Homeodomain-like"/>
    <property type="match status" value="3"/>
</dbReference>
<evidence type="ECO:0000313" key="10">
    <source>
        <dbReference type="Proteomes" id="UP000228380"/>
    </source>
</evidence>
<evidence type="ECO:0000256" key="1">
    <source>
        <dbReference type="ARBA" id="ARBA00004123"/>
    </source>
</evidence>
<evidence type="ECO:0000256" key="3">
    <source>
        <dbReference type="ARBA" id="ARBA00023015"/>
    </source>
</evidence>
<dbReference type="PROSITE" id="PS50090">
    <property type="entry name" value="MYB_LIKE"/>
    <property type="match status" value="3"/>
</dbReference>
<keyword evidence="2" id="KW-0677">Repeat</keyword>
<feature type="domain" description="HTH myb-type" evidence="9">
    <location>
        <begin position="98"/>
        <end position="153"/>
    </location>
</feature>
<name>A0A8B7MU76_PHODC</name>
<dbReference type="RefSeq" id="XP_017698696.2">
    <property type="nucleotide sequence ID" value="XM_017843207.3"/>
</dbReference>
<evidence type="ECO:0000259" key="9">
    <source>
        <dbReference type="PROSITE" id="PS51294"/>
    </source>
</evidence>
<dbReference type="Proteomes" id="UP000228380">
    <property type="component" value="Chromosome 17"/>
</dbReference>
<dbReference type="FunFam" id="1.10.10.60:FF:000010">
    <property type="entry name" value="Transcriptional activator Myb isoform A"/>
    <property type="match status" value="1"/>
</dbReference>
<dbReference type="InterPro" id="IPR009057">
    <property type="entry name" value="Homeodomain-like_sf"/>
</dbReference>
<reference evidence="11" key="2">
    <citation type="submission" date="2025-08" db="UniProtKB">
        <authorList>
            <consortium name="RefSeq"/>
        </authorList>
    </citation>
    <scope>IDENTIFICATION</scope>
    <source>
        <tissue evidence="11">Young leaves</tissue>
    </source>
</reference>
<comment type="subcellular location">
    <subcellularLocation>
        <location evidence="1">Nucleus</location>
    </subcellularLocation>
</comment>
<dbReference type="GO" id="GO:0005634">
    <property type="term" value="C:nucleus"/>
    <property type="evidence" value="ECO:0007669"/>
    <property type="project" value="UniProtKB-SubCell"/>
</dbReference>
<feature type="domain" description="Myb-like" evidence="8">
    <location>
        <begin position="46"/>
        <end position="97"/>
    </location>
</feature>
<feature type="domain" description="HTH myb-type" evidence="9">
    <location>
        <begin position="46"/>
        <end position="97"/>
    </location>
</feature>
<dbReference type="InterPro" id="IPR017930">
    <property type="entry name" value="Myb_dom"/>
</dbReference>
<evidence type="ECO:0000256" key="4">
    <source>
        <dbReference type="ARBA" id="ARBA00023125"/>
    </source>
</evidence>
<keyword evidence="6" id="KW-0539">Nucleus</keyword>
<gene>
    <name evidence="11" type="primary">LOC103708649</name>
</gene>
<dbReference type="FunFam" id="1.10.10.60:FF:000324">
    <property type="entry name" value="Transcription factor MYB3R-2"/>
    <property type="match status" value="1"/>
</dbReference>
<dbReference type="GO" id="GO:0000978">
    <property type="term" value="F:RNA polymerase II cis-regulatory region sequence-specific DNA binding"/>
    <property type="evidence" value="ECO:0007669"/>
    <property type="project" value="TreeGrafter"/>
</dbReference>
<organism evidence="10 11">
    <name type="scientific">Phoenix dactylifera</name>
    <name type="common">Date palm</name>
    <dbReference type="NCBI Taxonomy" id="42345"/>
    <lineage>
        <taxon>Eukaryota</taxon>
        <taxon>Viridiplantae</taxon>
        <taxon>Streptophyta</taxon>
        <taxon>Embryophyta</taxon>
        <taxon>Tracheophyta</taxon>
        <taxon>Spermatophyta</taxon>
        <taxon>Magnoliopsida</taxon>
        <taxon>Liliopsida</taxon>
        <taxon>Arecaceae</taxon>
        <taxon>Coryphoideae</taxon>
        <taxon>Phoeniceae</taxon>
        <taxon>Phoenix</taxon>
    </lineage>
</organism>
<dbReference type="PROSITE" id="PS51294">
    <property type="entry name" value="HTH_MYB"/>
    <property type="match status" value="3"/>
</dbReference>
<reference evidence="10" key="1">
    <citation type="journal article" date="2019" name="Nat. Commun.">
        <title>Genome-wide association mapping of date palm fruit traits.</title>
        <authorList>
            <person name="Hazzouri K.M."/>
            <person name="Gros-Balthazard M."/>
            <person name="Flowers J.M."/>
            <person name="Copetti D."/>
            <person name="Lemansour A."/>
            <person name="Lebrun M."/>
            <person name="Masmoudi K."/>
            <person name="Ferrand S."/>
            <person name="Dhar M.I."/>
            <person name="Fresquez Z.A."/>
            <person name="Rosas U."/>
            <person name="Zhang J."/>
            <person name="Talag J."/>
            <person name="Lee S."/>
            <person name="Kudrna D."/>
            <person name="Powell R.F."/>
            <person name="Leitch I.J."/>
            <person name="Krueger R.R."/>
            <person name="Wing R.A."/>
            <person name="Amiri K.M.A."/>
            <person name="Purugganan M.D."/>
        </authorList>
    </citation>
    <scope>NUCLEOTIDE SEQUENCE [LARGE SCALE GENOMIC DNA]</scope>
    <source>
        <strain evidence="10">cv. Khalas</strain>
    </source>
</reference>
<feature type="region of interest" description="Disordered" evidence="7">
    <location>
        <begin position="396"/>
        <end position="417"/>
    </location>
</feature>
<dbReference type="AlphaFoldDB" id="A0A8B7MU76"/>
<keyword evidence="3" id="KW-0805">Transcription regulation</keyword>
<sequence length="563" mass="62967">MVEEVKKEDRKDDRIPEISLPSCSPDSDCSCEMTPGTIPGRMSGPTRRSTKGGWTDKEDDLLVEAVKQFNGKNWKKIAELFPGRSDVQCLHRWQKVLNPELVKGTWTKEEDDCIIKLVAKHGSKKWSVIAKSLPGRIGKQCRERWHNHLNPAIKKDAWTPEEEVTLIHAHQIYGNKWAKITKFLPGRADNSIKNHWNCSVKKKLDSYLASGIHSRPVGNPAFKLNSHQEKMGSLKSHPAKLGTPDQKPSVDNHFMTSSTGFDFQNTSIGRKELSLDPSLIGNSKCLKVEDQHTSTDDTECLKSEVRPSPTSDPKCRKAEAIFSANPSDWHEDRSPCSNGQTSLSSSTVWPCHLTDLWHGNDSARANVTDDLHSTPTLQSKAHPSVFDGFCSHVPYKESSNQRRPKSPKISEEHAFNKNNSTIKNMDLNYETDILKMLTFDSSSNGMVDDHNQVTSTPLSCDGGNVGSLPYPVLQLTHEGSSLSGKKISKTESYIQQAKSPVQYCTPPIVSPSHTYSPRDPISYLRASAKSFKNTPSIFRRRRLLDLSRTDILNGKQFSQASHN</sequence>